<reference evidence="3 4" key="1">
    <citation type="submission" date="2015-09" db="EMBL/GenBank/DDBJ databases">
        <title>Genome sequence of the marine flavobacterium Croceitalea dokdonensis DOKDO 023 that contains proton- and sodium-pumping rhodopsins.</title>
        <authorList>
            <person name="Kwon S.-K."/>
            <person name="Lee H.K."/>
            <person name="Kwak M.-J."/>
            <person name="Kim J.F."/>
        </authorList>
    </citation>
    <scope>NUCLEOTIDE SEQUENCE [LARGE SCALE GENOMIC DNA]</scope>
    <source>
        <strain evidence="3 4">DOKDO 023</strain>
    </source>
</reference>
<accession>A0A0P7AZ27</accession>
<dbReference type="Proteomes" id="UP000050280">
    <property type="component" value="Unassembled WGS sequence"/>
</dbReference>
<dbReference type="PATRIC" id="fig|1300341.3.peg.2413"/>
<dbReference type="SMART" id="SM00014">
    <property type="entry name" value="acidPPc"/>
    <property type="match status" value="1"/>
</dbReference>
<keyword evidence="1" id="KW-0812">Transmembrane</keyword>
<evidence type="ECO:0000259" key="2">
    <source>
        <dbReference type="SMART" id="SM00014"/>
    </source>
</evidence>
<feature type="transmembrane region" description="Helical" evidence="1">
    <location>
        <begin position="59"/>
        <end position="79"/>
    </location>
</feature>
<dbReference type="Gene3D" id="1.20.144.10">
    <property type="entry name" value="Phosphatidic acid phosphatase type 2/haloperoxidase"/>
    <property type="match status" value="1"/>
</dbReference>
<feature type="transmembrane region" description="Helical" evidence="1">
    <location>
        <begin position="26"/>
        <end position="47"/>
    </location>
</feature>
<evidence type="ECO:0000313" key="4">
    <source>
        <dbReference type="Proteomes" id="UP000050280"/>
    </source>
</evidence>
<dbReference type="EMBL" id="LDJX01000004">
    <property type="protein sequence ID" value="KPM31746.1"/>
    <property type="molecule type" value="Genomic_DNA"/>
</dbReference>
<gene>
    <name evidence="3" type="ORF">I595_2241</name>
</gene>
<sequence length="190" mass="21679">METLVQLDKDLFLFLNGLGTPGWDGFWLYLSQKVSFITVPLYLLLLFLSHRAFDIKKTLLLLVFVGLTILTTDQLANFFKYGVARFRPCHDETISQLMRLVKSYCGGKYGYFSAHAANSFALASFFMLVFTGRFKWLLVLLLVWALLVSYSRIYIGVHFPLDVITGVGIGGFLGWLYARLFTFAALKWSL</sequence>
<evidence type="ECO:0000313" key="3">
    <source>
        <dbReference type="EMBL" id="KPM31746.1"/>
    </source>
</evidence>
<keyword evidence="1" id="KW-1133">Transmembrane helix</keyword>
<keyword evidence="1" id="KW-0472">Membrane</keyword>
<dbReference type="RefSeq" id="WP_054559318.1">
    <property type="nucleotide sequence ID" value="NZ_LDJX01000004.1"/>
</dbReference>
<dbReference type="PANTHER" id="PTHR14969:SF13">
    <property type="entry name" value="AT30094P"/>
    <property type="match status" value="1"/>
</dbReference>
<dbReference type="InterPro" id="IPR000326">
    <property type="entry name" value="PAP2/HPO"/>
</dbReference>
<dbReference type="SUPFAM" id="SSF48317">
    <property type="entry name" value="Acid phosphatase/Vanadium-dependent haloperoxidase"/>
    <property type="match status" value="1"/>
</dbReference>
<evidence type="ECO:0000256" key="1">
    <source>
        <dbReference type="SAM" id="Phobius"/>
    </source>
</evidence>
<dbReference type="OrthoDB" id="9789113at2"/>
<feature type="transmembrane region" description="Helical" evidence="1">
    <location>
        <begin position="109"/>
        <end position="130"/>
    </location>
</feature>
<name>A0A0P7AZ27_9FLAO</name>
<dbReference type="InterPro" id="IPR036938">
    <property type="entry name" value="PAP2/HPO_sf"/>
</dbReference>
<protein>
    <submittedName>
        <fullName evidence="3">Phosphoesterase PA-phosphatase related protein</fullName>
    </submittedName>
</protein>
<proteinExistence type="predicted"/>
<dbReference type="PANTHER" id="PTHR14969">
    <property type="entry name" value="SPHINGOSINE-1-PHOSPHATE PHOSPHOHYDROLASE"/>
    <property type="match status" value="1"/>
</dbReference>
<dbReference type="AlphaFoldDB" id="A0A0P7AZ27"/>
<feature type="transmembrane region" description="Helical" evidence="1">
    <location>
        <begin position="137"/>
        <end position="157"/>
    </location>
</feature>
<feature type="domain" description="Phosphatidic acid phosphatase type 2/haloperoxidase" evidence="2">
    <location>
        <begin position="62"/>
        <end position="178"/>
    </location>
</feature>
<dbReference type="Pfam" id="PF01569">
    <property type="entry name" value="PAP2"/>
    <property type="match status" value="1"/>
</dbReference>
<feature type="transmembrane region" description="Helical" evidence="1">
    <location>
        <begin position="163"/>
        <end position="186"/>
    </location>
</feature>
<dbReference type="STRING" id="1300341.I595_2241"/>
<organism evidence="3 4">
    <name type="scientific">Croceitalea dokdonensis DOKDO 023</name>
    <dbReference type="NCBI Taxonomy" id="1300341"/>
    <lineage>
        <taxon>Bacteria</taxon>
        <taxon>Pseudomonadati</taxon>
        <taxon>Bacteroidota</taxon>
        <taxon>Flavobacteriia</taxon>
        <taxon>Flavobacteriales</taxon>
        <taxon>Flavobacteriaceae</taxon>
        <taxon>Croceitalea</taxon>
    </lineage>
</organism>
<keyword evidence="4" id="KW-1185">Reference proteome</keyword>
<comment type="caution">
    <text evidence="3">The sequence shown here is derived from an EMBL/GenBank/DDBJ whole genome shotgun (WGS) entry which is preliminary data.</text>
</comment>